<evidence type="ECO:0000256" key="7">
    <source>
        <dbReference type="ARBA" id="ARBA00023288"/>
    </source>
</evidence>
<evidence type="ECO:0000259" key="9">
    <source>
        <dbReference type="Pfam" id="PF05504"/>
    </source>
</evidence>
<keyword evidence="5" id="KW-0472">Membrane</keyword>
<evidence type="ECO:0000256" key="8">
    <source>
        <dbReference type="SAM" id="MobiDB-lite"/>
    </source>
</evidence>
<dbReference type="Pfam" id="PF25198">
    <property type="entry name" value="Spore_GerAC_N"/>
    <property type="match status" value="1"/>
</dbReference>
<dbReference type="Proteomes" id="UP000680638">
    <property type="component" value="Unassembled WGS sequence"/>
</dbReference>
<comment type="caution">
    <text evidence="11">The sequence shown here is derived from an EMBL/GenBank/DDBJ whole genome shotgun (WGS) entry which is preliminary data.</text>
</comment>
<dbReference type="InterPro" id="IPR046953">
    <property type="entry name" value="Spore_GerAC-like_C"/>
</dbReference>
<keyword evidence="4" id="KW-0732">Signal</keyword>
<protein>
    <submittedName>
        <fullName evidence="11">Germination protein KC</fullName>
    </submittedName>
</protein>
<proteinExistence type="inferred from homology"/>
<dbReference type="EMBL" id="BORW01000019">
    <property type="protein sequence ID" value="GIO68574.1"/>
    <property type="molecule type" value="Genomic_DNA"/>
</dbReference>
<dbReference type="InterPro" id="IPR008844">
    <property type="entry name" value="Spore_GerAC-like"/>
</dbReference>
<feature type="region of interest" description="Disordered" evidence="8">
    <location>
        <begin position="58"/>
        <end position="77"/>
    </location>
</feature>
<evidence type="ECO:0000313" key="11">
    <source>
        <dbReference type="EMBL" id="GIO68574.1"/>
    </source>
</evidence>
<dbReference type="PROSITE" id="PS51257">
    <property type="entry name" value="PROKAR_LIPOPROTEIN"/>
    <property type="match status" value="1"/>
</dbReference>
<comment type="subcellular location">
    <subcellularLocation>
        <location evidence="1">Membrane</location>
        <topology evidence="1">Lipid-anchor</topology>
    </subcellularLocation>
</comment>
<sequence>MKRSVAVLGAVLSTAMLAGCWDREYLKDLNLAYSVGFDLTKDKKIKETVELIIPPESEQSGTKNEIHSAVGPTTRGSSNELRARVRGNMRVLKNGVQVIGKDLALNGLKPPMDVNFRDPDNPSSNVRLIITDGEASEIIGQKEVGELKIGEFLIQKIESLEKMSLFYPPETMDTVFKALKDPGQDFALPYIGLEGKEIVAKGVALFHDQYFTGELNIEDSIMLVLLKGRSGDNARLTKKIDDGPLRGNISFNVGKKKVKRTFKVMVGKNGEVHVQLNIKLKGLIEEYTGSHPLTEESLVRVNQELSDILTRQARDVVRSLQKANCDIFGVGRELIAYHNSLWKQKDWSKEYQEVQFHTDVQVSIINTGIIQ</sequence>
<keyword evidence="3" id="KW-0309">Germination</keyword>
<evidence type="ECO:0000313" key="12">
    <source>
        <dbReference type="Proteomes" id="UP000680638"/>
    </source>
</evidence>
<keyword evidence="12" id="KW-1185">Reference proteome</keyword>
<evidence type="ECO:0000256" key="1">
    <source>
        <dbReference type="ARBA" id="ARBA00004635"/>
    </source>
</evidence>
<name>A0ABQ4LZ71_9BACL</name>
<dbReference type="Pfam" id="PF05504">
    <property type="entry name" value="Spore_GerAC"/>
    <property type="match status" value="1"/>
</dbReference>
<organism evidence="11 12">
    <name type="scientific">Paenibacillus cookii</name>
    <dbReference type="NCBI Taxonomy" id="157839"/>
    <lineage>
        <taxon>Bacteria</taxon>
        <taxon>Bacillati</taxon>
        <taxon>Bacillota</taxon>
        <taxon>Bacilli</taxon>
        <taxon>Bacillales</taxon>
        <taxon>Paenibacillaceae</taxon>
        <taxon>Paenibacillus</taxon>
    </lineage>
</organism>
<dbReference type="InterPro" id="IPR057336">
    <property type="entry name" value="GerAC_N"/>
</dbReference>
<dbReference type="PANTHER" id="PTHR35789">
    <property type="entry name" value="SPORE GERMINATION PROTEIN B3"/>
    <property type="match status" value="1"/>
</dbReference>
<dbReference type="PANTHER" id="PTHR35789:SF1">
    <property type="entry name" value="SPORE GERMINATION PROTEIN B3"/>
    <property type="match status" value="1"/>
</dbReference>
<evidence type="ECO:0000256" key="5">
    <source>
        <dbReference type="ARBA" id="ARBA00023136"/>
    </source>
</evidence>
<dbReference type="NCBIfam" id="TIGR02887">
    <property type="entry name" value="spore_ger_x_C"/>
    <property type="match status" value="1"/>
</dbReference>
<keyword evidence="7" id="KW-0449">Lipoprotein</keyword>
<keyword evidence="6" id="KW-0564">Palmitate</keyword>
<evidence type="ECO:0000256" key="6">
    <source>
        <dbReference type="ARBA" id="ARBA00023139"/>
    </source>
</evidence>
<feature type="domain" description="Spore germination GerAC-like C-terminal" evidence="9">
    <location>
        <begin position="201"/>
        <end position="368"/>
    </location>
</feature>
<evidence type="ECO:0000256" key="4">
    <source>
        <dbReference type="ARBA" id="ARBA00022729"/>
    </source>
</evidence>
<evidence type="ECO:0000256" key="2">
    <source>
        <dbReference type="ARBA" id="ARBA00007886"/>
    </source>
</evidence>
<evidence type="ECO:0000256" key="3">
    <source>
        <dbReference type="ARBA" id="ARBA00022544"/>
    </source>
</evidence>
<comment type="similarity">
    <text evidence="2">Belongs to the GerABKC lipoprotein family.</text>
</comment>
<reference evidence="11 12" key="1">
    <citation type="submission" date="2021-03" db="EMBL/GenBank/DDBJ databases">
        <title>Antimicrobial resistance genes in bacteria isolated from Japanese honey, and their potential for conferring macrolide and lincosamide resistance in the American foulbrood pathogen Paenibacillus larvae.</title>
        <authorList>
            <person name="Okamoto M."/>
            <person name="Kumagai M."/>
            <person name="Kanamori H."/>
            <person name="Takamatsu D."/>
        </authorList>
    </citation>
    <scope>NUCLEOTIDE SEQUENCE [LARGE SCALE GENOMIC DNA]</scope>
    <source>
        <strain evidence="11 12">J21TS3</strain>
    </source>
</reference>
<accession>A0ABQ4LZ71</accession>
<gene>
    <name evidence="11" type="ORF">J21TS3_33950</name>
</gene>
<dbReference type="Gene3D" id="3.30.300.210">
    <property type="entry name" value="Nutrient germinant receptor protein C, domain 3"/>
    <property type="match status" value="1"/>
</dbReference>
<dbReference type="RefSeq" id="WP_212951058.1">
    <property type="nucleotide sequence ID" value="NZ_BORW01000019.1"/>
</dbReference>
<feature type="domain" description="Spore germination protein N-terminal" evidence="10">
    <location>
        <begin position="22"/>
        <end position="192"/>
    </location>
</feature>
<evidence type="ECO:0000259" key="10">
    <source>
        <dbReference type="Pfam" id="PF25198"/>
    </source>
</evidence>
<dbReference type="InterPro" id="IPR038501">
    <property type="entry name" value="Spore_GerAC_C_sf"/>
</dbReference>